<keyword evidence="5" id="KW-1185">Reference proteome</keyword>
<accession>A0A6A3AAL1</accession>
<dbReference type="AlphaFoldDB" id="A0A6A3AAL1"/>
<evidence type="ECO:0000313" key="5">
    <source>
        <dbReference type="Proteomes" id="UP000436088"/>
    </source>
</evidence>
<feature type="compositionally biased region" description="Acidic residues" evidence="2">
    <location>
        <begin position="257"/>
        <end position="266"/>
    </location>
</feature>
<reference evidence="4" key="1">
    <citation type="submission" date="2019-09" db="EMBL/GenBank/DDBJ databases">
        <title>Draft genome information of white flower Hibiscus syriacus.</title>
        <authorList>
            <person name="Kim Y.-M."/>
        </authorList>
    </citation>
    <scope>NUCLEOTIDE SEQUENCE [LARGE SCALE GENOMIC DNA]</scope>
    <source>
        <strain evidence="4">YM2019G1</strain>
    </source>
</reference>
<protein>
    <submittedName>
        <fullName evidence="4">Mitochondrial Rho GTPase</fullName>
    </submittedName>
</protein>
<dbReference type="InterPro" id="IPR046431">
    <property type="entry name" value="FAF_dom"/>
</dbReference>
<dbReference type="Pfam" id="PF11250">
    <property type="entry name" value="FAF"/>
    <property type="match status" value="1"/>
</dbReference>
<feature type="compositionally biased region" description="Acidic residues" evidence="2">
    <location>
        <begin position="287"/>
        <end position="305"/>
    </location>
</feature>
<feature type="region of interest" description="Disordered" evidence="2">
    <location>
        <begin position="184"/>
        <end position="210"/>
    </location>
</feature>
<organism evidence="4 5">
    <name type="scientific">Hibiscus syriacus</name>
    <name type="common">Rose of Sharon</name>
    <dbReference type="NCBI Taxonomy" id="106335"/>
    <lineage>
        <taxon>Eukaryota</taxon>
        <taxon>Viridiplantae</taxon>
        <taxon>Streptophyta</taxon>
        <taxon>Embryophyta</taxon>
        <taxon>Tracheophyta</taxon>
        <taxon>Spermatophyta</taxon>
        <taxon>Magnoliopsida</taxon>
        <taxon>eudicotyledons</taxon>
        <taxon>Gunneridae</taxon>
        <taxon>Pentapetalae</taxon>
        <taxon>rosids</taxon>
        <taxon>malvids</taxon>
        <taxon>Malvales</taxon>
        <taxon>Malvaceae</taxon>
        <taxon>Malvoideae</taxon>
        <taxon>Hibiscus</taxon>
    </lineage>
</organism>
<dbReference type="PANTHER" id="PTHR33155:SF8">
    <property type="entry name" value="PROTEIN FANTASTIC FOUR 1"/>
    <property type="match status" value="1"/>
</dbReference>
<dbReference type="PANTHER" id="PTHR33155">
    <property type="entry name" value="FANTASTIC FOUR-LIKE PROTEIN (DUF3049)"/>
    <property type="match status" value="1"/>
</dbReference>
<feature type="region of interest" description="Disordered" evidence="2">
    <location>
        <begin position="252"/>
        <end position="311"/>
    </location>
</feature>
<evidence type="ECO:0000259" key="3">
    <source>
        <dbReference type="Pfam" id="PF11250"/>
    </source>
</evidence>
<comment type="similarity">
    <text evidence="1">Belongs to the fantastic four family.</text>
</comment>
<evidence type="ECO:0000256" key="1">
    <source>
        <dbReference type="ARBA" id="ARBA00008690"/>
    </source>
</evidence>
<dbReference type="Proteomes" id="UP000436088">
    <property type="component" value="Unassembled WGS sequence"/>
</dbReference>
<gene>
    <name evidence="4" type="ORF">F3Y22_tig00110548pilonHSYRG01003</name>
</gene>
<dbReference type="EMBL" id="VEPZ02001024">
    <property type="protein sequence ID" value="KAE8701450.1"/>
    <property type="molecule type" value="Genomic_DNA"/>
</dbReference>
<evidence type="ECO:0000256" key="2">
    <source>
        <dbReference type="SAM" id="MobiDB-lite"/>
    </source>
</evidence>
<comment type="caution">
    <text evidence="4">The sequence shown here is derived from an EMBL/GenBank/DDBJ whole genome shotgun (WGS) entry which is preliminary data.</text>
</comment>
<evidence type="ECO:0000313" key="4">
    <source>
        <dbReference type="EMBL" id="KAE8701450.1"/>
    </source>
</evidence>
<proteinExistence type="inferred from homology"/>
<name>A0A6A3AAL1_HIBSY</name>
<feature type="domain" description="FAF" evidence="3">
    <location>
        <begin position="194"/>
        <end position="245"/>
    </location>
</feature>
<sequence length="311" mass="34071">MFSGVCQGLQLCLEPRIVESHFFRLSLAPSPINLNPTEPETTSYNEEKRAGITDIGDNECKPIGGWSFLQSLACSKSSIDHDEVYVHPLVKNTAFTLSEKSLDMCTESLGSETGSEISGRSCSIPFLFPGTDGCDTSRPRENSVVSGSTVCCYPMSTRRMSRISSFPPPLTSISGSTVSYIPSNTRRMSRSSTFPPPLTSISGSNGVQVTSHREGGRLVVQAVSAPTCHTYMHAERSEGRLRLCLFKDSTLNTPISDDQDGEEEDTTIPTILNSDDEDEERERGEVSEEEEENGVVEYEVEEESVIGETRV</sequence>
<dbReference type="InterPro" id="IPR021410">
    <property type="entry name" value="FAF"/>
</dbReference>